<accession>D9X4G8</accession>
<dbReference type="STRING" id="591159.SSQG_00145"/>
<protein>
    <submittedName>
        <fullName evidence="3">ATP/GTP binding protein</fullName>
    </submittedName>
</protein>
<dbReference type="EMBL" id="GG657757">
    <property type="protein sequence ID" value="EFL29627.1"/>
    <property type="molecule type" value="Genomic_DNA"/>
</dbReference>
<dbReference type="InterPro" id="IPR002182">
    <property type="entry name" value="NB-ARC"/>
</dbReference>
<dbReference type="Pfam" id="PF13374">
    <property type="entry name" value="TPR_10"/>
    <property type="match status" value="1"/>
</dbReference>
<keyword evidence="4" id="KW-1185">Reference proteome</keyword>
<reference evidence="4" key="1">
    <citation type="submission" date="2009-02" db="EMBL/GenBank/DDBJ databases">
        <title>Annotation of Streptomyces viridochromogenes strain DSM 40736.</title>
        <authorList>
            <consortium name="The Broad Institute Genome Sequencing Platform"/>
            <consortium name="Broad Institute Microbial Sequencing Center"/>
            <person name="Fischbach M."/>
            <person name="Godfrey P."/>
            <person name="Ward D."/>
            <person name="Young S."/>
            <person name="Zeng Q."/>
            <person name="Koehrsen M."/>
            <person name="Alvarado L."/>
            <person name="Berlin A.M."/>
            <person name="Bochicchio J."/>
            <person name="Borenstein D."/>
            <person name="Chapman S.B."/>
            <person name="Chen Z."/>
            <person name="Engels R."/>
            <person name="Freedman E."/>
            <person name="Gellesch M."/>
            <person name="Goldberg J."/>
            <person name="Griggs A."/>
            <person name="Gujja S."/>
            <person name="Heilman E.R."/>
            <person name="Heiman D.I."/>
            <person name="Hepburn T.A."/>
            <person name="Howarth C."/>
            <person name="Jen D."/>
            <person name="Larson L."/>
            <person name="Lewis B."/>
            <person name="Mehta T."/>
            <person name="Park D."/>
            <person name="Pearson M."/>
            <person name="Richards J."/>
            <person name="Roberts A."/>
            <person name="Saif S."/>
            <person name="Shea T.D."/>
            <person name="Shenoy N."/>
            <person name="Sisk P."/>
            <person name="Stolte C."/>
            <person name="Sykes S.N."/>
            <person name="Thomson T."/>
            <person name="Walk T."/>
            <person name="White J."/>
            <person name="Yandava C."/>
            <person name="Straight P."/>
            <person name="Clardy J."/>
            <person name="Hung D."/>
            <person name="Kolter R."/>
            <person name="Mekalanos J."/>
            <person name="Walker S."/>
            <person name="Walsh C.T."/>
            <person name="Wieland-Brown L.C."/>
            <person name="Haas B."/>
            <person name="Nusbaum C."/>
            <person name="Birren B."/>
        </authorList>
    </citation>
    <scope>NUCLEOTIDE SEQUENCE [LARGE SCALE GENOMIC DNA]</scope>
    <source>
        <strain evidence="4">DSM 40736 / JCM 4977 / BCRC 1201 / Tue 494</strain>
    </source>
</reference>
<name>D9X4G8_STRVT</name>
<evidence type="ECO:0000256" key="1">
    <source>
        <dbReference type="SAM" id="MobiDB-lite"/>
    </source>
</evidence>
<evidence type="ECO:0000313" key="4">
    <source>
        <dbReference type="Proteomes" id="UP000004184"/>
    </source>
</evidence>
<organism evidence="3 4">
    <name type="scientific">Streptomyces viridochromogenes (strain DSM 40736 / JCM 4977 / BCRC 1201 / Tue 494)</name>
    <dbReference type="NCBI Taxonomy" id="591159"/>
    <lineage>
        <taxon>Bacteria</taxon>
        <taxon>Bacillati</taxon>
        <taxon>Actinomycetota</taxon>
        <taxon>Actinomycetes</taxon>
        <taxon>Kitasatosporales</taxon>
        <taxon>Streptomycetaceae</taxon>
        <taxon>Streptomyces</taxon>
    </lineage>
</organism>
<dbReference type="Pfam" id="PF13424">
    <property type="entry name" value="TPR_12"/>
    <property type="match status" value="2"/>
</dbReference>
<evidence type="ECO:0000313" key="3">
    <source>
        <dbReference type="EMBL" id="EFL29627.1"/>
    </source>
</evidence>
<feature type="compositionally biased region" description="Basic and acidic residues" evidence="1">
    <location>
        <begin position="1"/>
        <end position="14"/>
    </location>
</feature>
<feature type="domain" description="NB-ARC" evidence="2">
    <location>
        <begin position="191"/>
        <end position="329"/>
    </location>
</feature>
<sequence>MCVDRPGRRADRRGPSGPVTLSPVVRAAGRAAASTSASRADGGAARGRHMGRGTGGRKRKQGGKAAGKGRSPKRPAVPPDTRSGGTSAVAAHTGDARATDGATAVTGLRGPGAGQGASVRRTGNARASGPNSLAVSGAVTVVQAPSEPLQWPLVVGNPPTPASPFQERAEVRERIEAARNRHATVVLTQVLRGGGGVGKSQLAAKLAWEALDGGADLVVWVNAAYPGQVVAEYAAAARRVEARGADGQDAEVDARAFLDWLSATRRRWLVVLDDVADPKALATWWPPASLRGRGRVLATTRRRDAELFGGGRAVVDVEGYTSEEALAYLEGRLAEAGAGHLRDGTQADLVAALGLLPLALSHAAAYMVNEDVACGQYLRLFQDRHRLLDEVLPASADTEGYGRQVAAALLLSLDAAQASAPVGLAVPALRLIAHLDPAGHPRELWHSGSVLRYLRAHREPRRRFLRPRTGPEQARAVLRLLHCYGLITDDSAHGRRAVRLHALTARAARETVPGRDLPATVRAATEGLEELWPELDQTDSGLAAVLRSNTSALAACAEDTLWADDDARLLLWRAGKSLLDAGAFSTAFAYWEELTEQAGRRLGQGHRHTLLARNNLASAYGQAGRIKDAIALQERGLADCERELGSRHRATLIARANLGVSYQQAGRISEALDVLEQVAADRERHLGTGHPDFENSLMNLAPCYWHVGRTDEAIDILERIDRGRGRADDPNTLTVRYVLAQSYHLAGRTHEAIRLMERVIADRERQLGPDHPETLAARGSLAACYLEGERSREAIALLEPNVADWTRLQGPRHPSTVSSRAHLANAYWKAGRRTEGIALLETVVADRRRLFPPSHPETVKMAAMLRQWQREHRPRRR</sequence>
<dbReference type="Gene3D" id="3.40.50.300">
    <property type="entry name" value="P-loop containing nucleotide triphosphate hydrolases"/>
    <property type="match status" value="1"/>
</dbReference>
<dbReference type="GO" id="GO:0043531">
    <property type="term" value="F:ADP binding"/>
    <property type="evidence" value="ECO:0007669"/>
    <property type="project" value="InterPro"/>
</dbReference>
<evidence type="ECO:0000259" key="2">
    <source>
        <dbReference type="Pfam" id="PF00931"/>
    </source>
</evidence>
<dbReference type="SUPFAM" id="SSF48452">
    <property type="entry name" value="TPR-like"/>
    <property type="match status" value="2"/>
</dbReference>
<dbReference type="PANTHER" id="PTHR46082">
    <property type="entry name" value="ATP/GTP-BINDING PROTEIN-RELATED"/>
    <property type="match status" value="1"/>
</dbReference>
<dbReference type="InterPro" id="IPR053137">
    <property type="entry name" value="NLR-like"/>
</dbReference>
<dbReference type="Pfam" id="PF00931">
    <property type="entry name" value="NB-ARC"/>
    <property type="match status" value="1"/>
</dbReference>
<dbReference type="InterPro" id="IPR027417">
    <property type="entry name" value="P-loop_NTPase"/>
</dbReference>
<feature type="region of interest" description="Disordered" evidence="1">
    <location>
        <begin position="1"/>
        <end position="131"/>
    </location>
</feature>
<dbReference type="InterPro" id="IPR011990">
    <property type="entry name" value="TPR-like_helical_dom_sf"/>
</dbReference>
<dbReference type="Gene3D" id="1.25.40.10">
    <property type="entry name" value="Tetratricopeptide repeat domain"/>
    <property type="match status" value="2"/>
</dbReference>
<proteinExistence type="predicted"/>
<dbReference type="HOGENOM" id="CLU_000288_125_8_11"/>
<dbReference type="Proteomes" id="UP000004184">
    <property type="component" value="Unassembled WGS sequence"/>
</dbReference>
<feature type="compositionally biased region" description="Basic residues" evidence="1">
    <location>
        <begin position="46"/>
        <end position="62"/>
    </location>
</feature>
<dbReference type="SUPFAM" id="SSF52540">
    <property type="entry name" value="P-loop containing nucleoside triphosphate hydrolases"/>
    <property type="match status" value="1"/>
</dbReference>
<dbReference type="PANTHER" id="PTHR46082:SF6">
    <property type="entry name" value="AAA+ ATPASE DOMAIN-CONTAINING PROTEIN-RELATED"/>
    <property type="match status" value="1"/>
</dbReference>
<dbReference type="eggNOG" id="COG0457">
    <property type="taxonomic scope" value="Bacteria"/>
</dbReference>
<dbReference type="AlphaFoldDB" id="D9X4G8"/>
<gene>
    <name evidence="3" type="ORF">SSQG_00145</name>
</gene>
<feature type="compositionally biased region" description="Low complexity" evidence="1">
    <location>
        <begin position="26"/>
        <end position="43"/>
    </location>
</feature>